<reference evidence="2 3" key="1">
    <citation type="submission" date="2024-10" db="EMBL/GenBank/DDBJ databases">
        <title>The Natural Products Discovery Center: Release of the First 8490 Sequenced Strains for Exploring Actinobacteria Biosynthetic Diversity.</title>
        <authorList>
            <person name="Kalkreuter E."/>
            <person name="Kautsar S.A."/>
            <person name="Yang D."/>
            <person name="Bader C.D."/>
            <person name="Teijaro C.N."/>
            <person name="Fluegel L."/>
            <person name="Davis C.M."/>
            <person name="Simpson J.R."/>
            <person name="Lauterbach L."/>
            <person name="Steele A.D."/>
            <person name="Gui C."/>
            <person name="Meng S."/>
            <person name="Li G."/>
            <person name="Viehrig K."/>
            <person name="Ye F."/>
            <person name="Su P."/>
            <person name="Kiefer A.F."/>
            <person name="Nichols A."/>
            <person name="Cepeda A.J."/>
            <person name="Yan W."/>
            <person name="Fan B."/>
            <person name="Jiang Y."/>
            <person name="Adhikari A."/>
            <person name="Zheng C.-J."/>
            <person name="Schuster L."/>
            <person name="Cowan T.M."/>
            <person name="Smanski M.J."/>
            <person name="Chevrette M.G."/>
            <person name="De Carvalho L.P.S."/>
            <person name="Shen B."/>
        </authorList>
    </citation>
    <scope>NUCLEOTIDE SEQUENCE [LARGE SCALE GENOMIC DNA]</scope>
    <source>
        <strain evidence="2 3">NPDC015755</strain>
    </source>
</reference>
<comment type="caution">
    <text evidence="2">The sequence shown here is derived from an EMBL/GenBank/DDBJ whole genome shotgun (WGS) entry which is preliminary data.</text>
</comment>
<dbReference type="EMBL" id="JBIBSM010000003">
    <property type="protein sequence ID" value="MFF8276017.1"/>
    <property type="molecule type" value="Genomic_DNA"/>
</dbReference>
<accession>A0ABW6Y8V2</accession>
<sequence length="67" mass="7073">MRLAHHQHMKNLLVSYSPKKLGFFQRHVGVADATARVFLEDAALPRPGPAPASDASPGPLGPLSSGT</sequence>
<evidence type="ECO:0000313" key="3">
    <source>
        <dbReference type="Proteomes" id="UP001603013"/>
    </source>
</evidence>
<organism evidence="2 3">
    <name type="scientific">Streptomyces lateritius</name>
    <dbReference type="NCBI Taxonomy" id="67313"/>
    <lineage>
        <taxon>Bacteria</taxon>
        <taxon>Bacillati</taxon>
        <taxon>Actinomycetota</taxon>
        <taxon>Actinomycetes</taxon>
        <taxon>Kitasatosporales</taxon>
        <taxon>Streptomycetaceae</taxon>
        <taxon>Streptomyces</taxon>
    </lineage>
</organism>
<keyword evidence="3" id="KW-1185">Reference proteome</keyword>
<proteinExistence type="predicted"/>
<dbReference type="RefSeq" id="WP_391933599.1">
    <property type="nucleotide sequence ID" value="NZ_JBIBSM010000003.1"/>
</dbReference>
<gene>
    <name evidence="2" type="ORF">ACF05T_07875</name>
</gene>
<dbReference type="Proteomes" id="UP001603013">
    <property type="component" value="Unassembled WGS sequence"/>
</dbReference>
<protein>
    <submittedName>
        <fullName evidence="2">Uncharacterized protein</fullName>
    </submittedName>
</protein>
<feature type="compositionally biased region" description="Low complexity" evidence="1">
    <location>
        <begin position="51"/>
        <end position="67"/>
    </location>
</feature>
<name>A0ABW6Y8V2_9ACTN</name>
<evidence type="ECO:0000256" key="1">
    <source>
        <dbReference type="SAM" id="MobiDB-lite"/>
    </source>
</evidence>
<feature type="region of interest" description="Disordered" evidence="1">
    <location>
        <begin position="44"/>
        <end position="67"/>
    </location>
</feature>
<evidence type="ECO:0000313" key="2">
    <source>
        <dbReference type="EMBL" id="MFF8276017.1"/>
    </source>
</evidence>